<accession>A0AAN8XPB6</accession>
<dbReference type="InterPro" id="IPR050636">
    <property type="entry name" value="C2H2-ZF_domain-containing"/>
</dbReference>
<feature type="domain" description="C2H2-type" evidence="11">
    <location>
        <begin position="902"/>
        <end position="929"/>
    </location>
</feature>
<organism evidence="12 13">
    <name type="scientific">Halocaridina rubra</name>
    <name type="common">Hawaiian red shrimp</name>
    <dbReference type="NCBI Taxonomy" id="373956"/>
    <lineage>
        <taxon>Eukaryota</taxon>
        <taxon>Metazoa</taxon>
        <taxon>Ecdysozoa</taxon>
        <taxon>Arthropoda</taxon>
        <taxon>Crustacea</taxon>
        <taxon>Multicrustacea</taxon>
        <taxon>Malacostraca</taxon>
        <taxon>Eumalacostraca</taxon>
        <taxon>Eucarida</taxon>
        <taxon>Decapoda</taxon>
        <taxon>Pleocyemata</taxon>
        <taxon>Caridea</taxon>
        <taxon>Atyoidea</taxon>
        <taxon>Atyidae</taxon>
        <taxon>Halocaridina</taxon>
    </lineage>
</organism>
<evidence type="ECO:0000256" key="10">
    <source>
        <dbReference type="SAM" id="MobiDB-lite"/>
    </source>
</evidence>
<name>A0AAN8XPB6_HALRR</name>
<dbReference type="SUPFAM" id="SSF57667">
    <property type="entry name" value="beta-beta-alpha zinc fingers"/>
    <property type="match status" value="5"/>
</dbReference>
<feature type="compositionally biased region" description="Basic and acidic residues" evidence="10">
    <location>
        <begin position="583"/>
        <end position="601"/>
    </location>
</feature>
<gene>
    <name evidence="12" type="ORF">SK128_006749</name>
</gene>
<feature type="region of interest" description="Disordered" evidence="10">
    <location>
        <begin position="575"/>
        <end position="607"/>
    </location>
</feature>
<feature type="domain" description="C2H2-type" evidence="11">
    <location>
        <begin position="1034"/>
        <end position="1062"/>
    </location>
</feature>
<evidence type="ECO:0000256" key="6">
    <source>
        <dbReference type="ARBA" id="ARBA00023015"/>
    </source>
</evidence>
<evidence type="ECO:0000256" key="2">
    <source>
        <dbReference type="ARBA" id="ARBA00022723"/>
    </source>
</evidence>
<dbReference type="SMART" id="SM00355">
    <property type="entry name" value="ZnF_C2H2"/>
    <property type="match status" value="12"/>
</dbReference>
<sequence length="1187" mass="131351">MNTCWAYFYFCTRLLRFKMGEASHHCRGFDTSNLSGDLWPMGFDVDLALESPGTRKGHTHGLSSALAGGSLNSLHGHGNVSGSGGYNDIQHLTGLSSILQRSDDLHTENICQMTDLTNSLPKGDSESAQSLLAKLACHDLGPDLTSGVDASHKEIDTALFDQNPNTLTSGTGSDVPNVFSHKNALESAADVYGRMTCSGGKLILQLKHFNLNANYTLNVTECWLCGDKIISGAQLCPHKHSLNGLFQVNNEYVQMEIEHYIIPEHALDPPDGQDMTDNILHQSHNAALHHNMNTPRDLEIPENLGGSGDALVMGSGGVGIESNGTTIHYNPTPDAGLMPPLSVAPTLMGHSMANPNHCINPSFDNLPLPPMSVTSNPANINSSISGMIKNETMSVATQSLCVVSNPGMECNVNTQVIDLPQSETVPSNSMISTPLQRKLPLQGNPMSLIHNYAVDNVLNNFNVEDNISAPQISSPSVLRDLPSENKQGLQYHLPFSEGDYSCQASGSIENMTNKETNDPCLTALNPSVSLSFESQLQRPDVPPKRMDVGSKKRKGRVQRKASVFQDSVNRMGVPIASSSSKSFLDDSSNKKCQDDNGKGNDGEGTSMEYRQMSKSDASFVEDWIRENLPGEDLIVPDNHLKTSTDTIPSKIIPSNTKATNLSPPIEKEPPAKSPRVINNLKSREPDQTSRLAAHMLTRGLDLSCRLCHKDFGKDGKIYKIHMKEHGLEDSEMFACSFCTKTFSKAKHYTQHLQTHIKNRRFSCRLCTASYTREAKLRRHMLTHSQESRSKDFECTKCTKAFTTKYYLQAHLQLHDEKKFKCDTCGISCTSLFNLETHKKKHLSDKPFKCELCEKTFVRRDFLDVHMENVHKNKKLKCELCDKLFSRKYILKRHIASHNNETFECKICSKIYTRKDRLAAHIKTHKSTTTYKCSRCPASFIRKFILEKHEKVHQKKEQCSVCYIFLPSKQRLLNHMKLHSAENTQDKGEGMHKCEICSKSLPSRDVLRKHMRKIHGKAPKIEKKLKPVVEREKRFFCQWCSKGFTRSCNLNSHLLKAHSKDTDEEFEDDLPTVLKTKLEGSNSAKTVNSSSQPPSVTSSSSQTTLTTSTVSTIGMSGGPQSTNLPSVGSFQAVLPSSPSSTPPHPPPALAMTSHFPSSGPPDSPINLSTDAITAAAYLLAYLSYPGPY</sequence>
<keyword evidence="3" id="KW-0677">Repeat</keyword>
<keyword evidence="6" id="KW-0805">Transcription regulation</keyword>
<dbReference type="GO" id="GO:0008270">
    <property type="term" value="F:zinc ion binding"/>
    <property type="evidence" value="ECO:0007669"/>
    <property type="project" value="UniProtKB-KW"/>
</dbReference>
<dbReference type="InterPro" id="IPR013087">
    <property type="entry name" value="Znf_C2H2_type"/>
</dbReference>
<comment type="subcellular location">
    <subcellularLocation>
        <location evidence="1">Nucleus</location>
    </subcellularLocation>
</comment>
<dbReference type="AlphaFoldDB" id="A0AAN8XPB6"/>
<evidence type="ECO:0000256" key="8">
    <source>
        <dbReference type="ARBA" id="ARBA00023242"/>
    </source>
</evidence>
<keyword evidence="8" id="KW-0539">Nucleus</keyword>
<feature type="compositionally biased region" description="Polar residues" evidence="10">
    <location>
        <begin position="1117"/>
        <end position="1128"/>
    </location>
</feature>
<evidence type="ECO:0000256" key="9">
    <source>
        <dbReference type="PROSITE-ProRule" id="PRU00042"/>
    </source>
</evidence>
<evidence type="ECO:0000256" key="3">
    <source>
        <dbReference type="ARBA" id="ARBA00022737"/>
    </source>
</evidence>
<feature type="domain" description="C2H2-type" evidence="11">
    <location>
        <begin position="875"/>
        <end position="902"/>
    </location>
</feature>
<evidence type="ECO:0000256" key="7">
    <source>
        <dbReference type="ARBA" id="ARBA00023163"/>
    </source>
</evidence>
<feature type="region of interest" description="Disordered" evidence="10">
    <location>
        <begin position="645"/>
        <end position="677"/>
    </location>
</feature>
<keyword evidence="5" id="KW-0862">Zinc</keyword>
<evidence type="ECO:0000256" key="5">
    <source>
        <dbReference type="ARBA" id="ARBA00022833"/>
    </source>
</evidence>
<dbReference type="PROSITE" id="PS50157">
    <property type="entry name" value="ZINC_FINGER_C2H2_2"/>
    <property type="match status" value="10"/>
</dbReference>
<dbReference type="GO" id="GO:0005634">
    <property type="term" value="C:nucleus"/>
    <property type="evidence" value="ECO:0007669"/>
    <property type="project" value="UniProtKB-SubCell"/>
</dbReference>
<evidence type="ECO:0000313" key="12">
    <source>
        <dbReference type="EMBL" id="KAK7081770.1"/>
    </source>
</evidence>
<feature type="domain" description="C2H2-type" evidence="11">
    <location>
        <begin position="847"/>
        <end position="875"/>
    </location>
</feature>
<dbReference type="Gene3D" id="3.30.160.60">
    <property type="entry name" value="Classic Zinc Finger"/>
    <property type="match status" value="8"/>
</dbReference>
<evidence type="ECO:0000256" key="1">
    <source>
        <dbReference type="ARBA" id="ARBA00004123"/>
    </source>
</evidence>
<comment type="caution">
    <text evidence="12">The sequence shown here is derived from an EMBL/GenBank/DDBJ whole genome shotgun (WGS) entry which is preliminary data.</text>
</comment>
<feature type="domain" description="C2H2-type" evidence="11">
    <location>
        <begin position="792"/>
        <end position="819"/>
    </location>
</feature>
<dbReference type="InterPro" id="IPR036236">
    <property type="entry name" value="Znf_C2H2_sf"/>
</dbReference>
<dbReference type="EMBL" id="JAXCGZ010004445">
    <property type="protein sequence ID" value="KAK7081770.1"/>
    <property type="molecule type" value="Genomic_DNA"/>
</dbReference>
<evidence type="ECO:0000313" key="13">
    <source>
        <dbReference type="Proteomes" id="UP001381693"/>
    </source>
</evidence>
<keyword evidence="2" id="KW-0479">Metal-binding</keyword>
<feature type="domain" description="C2H2-type" evidence="11">
    <location>
        <begin position="761"/>
        <end position="788"/>
    </location>
</feature>
<feature type="compositionally biased region" description="Low complexity" evidence="10">
    <location>
        <begin position="1088"/>
        <end position="1111"/>
    </location>
</feature>
<keyword evidence="4 9" id="KW-0863">Zinc-finger</keyword>
<feature type="domain" description="C2H2-type" evidence="11">
    <location>
        <begin position="733"/>
        <end position="760"/>
    </location>
</feature>
<feature type="compositionally biased region" description="Polar residues" evidence="10">
    <location>
        <begin position="645"/>
        <end position="662"/>
    </location>
</feature>
<feature type="domain" description="C2H2-type" evidence="11">
    <location>
        <begin position="930"/>
        <end position="957"/>
    </location>
</feature>
<evidence type="ECO:0000259" key="11">
    <source>
        <dbReference type="PROSITE" id="PS50157"/>
    </source>
</evidence>
<reference evidence="12 13" key="1">
    <citation type="submission" date="2023-11" db="EMBL/GenBank/DDBJ databases">
        <title>Halocaridina rubra genome assembly.</title>
        <authorList>
            <person name="Smith C."/>
        </authorList>
    </citation>
    <scope>NUCLEOTIDE SEQUENCE [LARGE SCALE GENOMIC DNA]</scope>
    <source>
        <strain evidence="12">EP-1</strain>
        <tissue evidence="12">Whole</tissue>
    </source>
</reference>
<proteinExistence type="predicted"/>
<dbReference type="PROSITE" id="PS00028">
    <property type="entry name" value="ZINC_FINGER_C2H2_1"/>
    <property type="match status" value="11"/>
</dbReference>
<feature type="region of interest" description="Disordered" evidence="10">
    <location>
        <begin position="532"/>
        <end position="561"/>
    </location>
</feature>
<protein>
    <recommendedName>
        <fullName evidence="11">C2H2-type domain-containing protein</fullName>
    </recommendedName>
</protein>
<dbReference type="PANTHER" id="PTHR47772">
    <property type="entry name" value="ZINC FINGER PROTEIN 200"/>
    <property type="match status" value="1"/>
</dbReference>
<feature type="compositionally biased region" description="Basic and acidic residues" evidence="10">
    <location>
        <begin position="541"/>
        <end position="550"/>
    </location>
</feature>
<keyword evidence="7" id="KW-0804">Transcription</keyword>
<dbReference type="PANTHER" id="PTHR47772:SF13">
    <property type="entry name" value="GASTRULA ZINC FINGER PROTEIN XLCGF49.1-LIKE-RELATED"/>
    <property type="match status" value="1"/>
</dbReference>
<evidence type="ECO:0000256" key="4">
    <source>
        <dbReference type="ARBA" id="ARBA00022771"/>
    </source>
</evidence>
<feature type="domain" description="C2H2-type" evidence="11">
    <location>
        <begin position="991"/>
        <end position="1014"/>
    </location>
</feature>
<keyword evidence="13" id="KW-1185">Reference proteome</keyword>
<feature type="domain" description="C2H2-type" evidence="11">
    <location>
        <begin position="819"/>
        <end position="846"/>
    </location>
</feature>
<dbReference type="Pfam" id="PF00096">
    <property type="entry name" value="zf-C2H2"/>
    <property type="match status" value="5"/>
</dbReference>
<dbReference type="Proteomes" id="UP001381693">
    <property type="component" value="Unassembled WGS sequence"/>
</dbReference>
<feature type="region of interest" description="Disordered" evidence="10">
    <location>
        <begin position="1080"/>
        <end position="1163"/>
    </location>
</feature>